<name>A0A8X6VFU7_TRICX</name>
<gene>
    <name evidence="2" type="ORF">TNCV_4415781</name>
</gene>
<comment type="caution">
    <text evidence="2">The sequence shown here is derived from an EMBL/GenBank/DDBJ whole genome shotgun (WGS) entry which is preliminary data.</text>
</comment>
<dbReference type="AlphaFoldDB" id="A0A8X6VFU7"/>
<evidence type="ECO:0000313" key="3">
    <source>
        <dbReference type="Proteomes" id="UP000887159"/>
    </source>
</evidence>
<proteinExistence type="predicted"/>
<dbReference type="Proteomes" id="UP000887159">
    <property type="component" value="Unassembled WGS sequence"/>
</dbReference>
<reference evidence="2" key="1">
    <citation type="submission" date="2020-08" db="EMBL/GenBank/DDBJ databases">
        <title>Multicomponent nature underlies the extraordinary mechanical properties of spider dragline silk.</title>
        <authorList>
            <person name="Kono N."/>
            <person name="Nakamura H."/>
            <person name="Mori M."/>
            <person name="Yoshida Y."/>
            <person name="Ohtoshi R."/>
            <person name="Malay A.D."/>
            <person name="Moran D.A.P."/>
            <person name="Tomita M."/>
            <person name="Numata K."/>
            <person name="Arakawa K."/>
        </authorList>
    </citation>
    <scope>NUCLEOTIDE SEQUENCE</scope>
</reference>
<dbReference type="EMBL" id="BMAU01021244">
    <property type="protein sequence ID" value="GFY04490.1"/>
    <property type="molecule type" value="Genomic_DNA"/>
</dbReference>
<protein>
    <submittedName>
        <fullName evidence="2">Uncharacterized protein</fullName>
    </submittedName>
</protein>
<evidence type="ECO:0000313" key="2">
    <source>
        <dbReference type="EMBL" id="GFY04490.1"/>
    </source>
</evidence>
<feature type="region of interest" description="Disordered" evidence="1">
    <location>
        <begin position="56"/>
        <end position="78"/>
    </location>
</feature>
<feature type="compositionally biased region" description="Polar residues" evidence="1">
    <location>
        <begin position="60"/>
        <end position="71"/>
    </location>
</feature>
<organism evidence="2 3">
    <name type="scientific">Trichonephila clavipes</name>
    <name type="common">Golden silk orbweaver</name>
    <name type="synonym">Nephila clavipes</name>
    <dbReference type="NCBI Taxonomy" id="2585209"/>
    <lineage>
        <taxon>Eukaryota</taxon>
        <taxon>Metazoa</taxon>
        <taxon>Ecdysozoa</taxon>
        <taxon>Arthropoda</taxon>
        <taxon>Chelicerata</taxon>
        <taxon>Arachnida</taxon>
        <taxon>Araneae</taxon>
        <taxon>Araneomorphae</taxon>
        <taxon>Entelegynae</taxon>
        <taxon>Araneoidea</taxon>
        <taxon>Nephilidae</taxon>
        <taxon>Trichonephila</taxon>
    </lineage>
</organism>
<keyword evidence="3" id="KW-1185">Reference proteome</keyword>
<evidence type="ECO:0000256" key="1">
    <source>
        <dbReference type="SAM" id="MobiDB-lite"/>
    </source>
</evidence>
<sequence>MNGRQNRLVFSLNSCEENAIWSIYSPLGVREEKERKQMSISEPMLQLFRPREEPIVPFEQETTPISRSPARQNEKRGRKLPCNEVTLHHLCGGVFLQ</sequence>
<accession>A0A8X6VFU7</accession>